<protein>
    <submittedName>
        <fullName evidence="2">Uncharacterized protein</fullName>
    </submittedName>
</protein>
<comment type="caution">
    <text evidence="2">The sequence shown here is derived from an EMBL/GenBank/DDBJ whole genome shotgun (WGS) entry which is preliminary data.</text>
</comment>
<name>A0A9P7KJ67_9AGAR</name>
<evidence type="ECO:0000313" key="2">
    <source>
        <dbReference type="EMBL" id="KAG5654701.1"/>
    </source>
</evidence>
<gene>
    <name evidence="2" type="ORF">H0H81_007457</name>
</gene>
<sequence>MNEIPYTTPEEDPFSVRPRQLPRRRRSSLLEKWINEQQKTDSEPPPSSHLDPYSHSPGGEVSLSRDDVATLENYDLVSDDDIPEIIPPEKEVPATPTTARYRRTSKLLHTPSAFRTFNLPFRSSSPPAPSLPTDLGSPRSRFSFLPRPPRYSTDATIGNGRSSQQHSRSTSLSTLNLTGKAPYSGDIPNPGSSTKWRPSVLGHFASSSTSQTSVPSDTAYTPSRPSMSSADTYTSGTATTMDTDLLISPSRMNFMDSIRFRSKSNGGMFNPTSGSNSARSHKYGNSLGNPSTPALSIIDSVASTSTLAHRSQTTRIPFVPKPTSRLANSRADYDYEDAEDEDHNTCYPTVQPLKQQYDPTRPHVAYSSGGALPRVNLASLSSRHRKKKKLVVSGVGPNELRKFEGVKRWCEVRISFLDTPEDGLIDPEEFWRNYEPKFTYRE</sequence>
<dbReference type="EMBL" id="JABCKI010000002">
    <property type="protein sequence ID" value="KAG5654701.1"/>
    <property type="molecule type" value="Genomic_DNA"/>
</dbReference>
<keyword evidence="3" id="KW-1185">Reference proteome</keyword>
<feature type="compositionally biased region" description="Low complexity" evidence="1">
    <location>
        <begin position="161"/>
        <end position="178"/>
    </location>
</feature>
<feature type="region of interest" description="Disordered" evidence="1">
    <location>
        <begin position="117"/>
        <end position="237"/>
    </location>
</feature>
<feature type="compositionally biased region" description="Low complexity" evidence="1">
    <location>
        <begin position="206"/>
        <end position="218"/>
    </location>
</feature>
<organism evidence="2 3">
    <name type="scientific">Sphagnurus paluster</name>
    <dbReference type="NCBI Taxonomy" id="117069"/>
    <lineage>
        <taxon>Eukaryota</taxon>
        <taxon>Fungi</taxon>
        <taxon>Dikarya</taxon>
        <taxon>Basidiomycota</taxon>
        <taxon>Agaricomycotina</taxon>
        <taxon>Agaricomycetes</taxon>
        <taxon>Agaricomycetidae</taxon>
        <taxon>Agaricales</taxon>
        <taxon>Tricholomatineae</taxon>
        <taxon>Lyophyllaceae</taxon>
        <taxon>Sphagnurus</taxon>
    </lineage>
</organism>
<dbReference type="OrthoDB" id="3071736at2759"/>
<proteinExistence type="predicted"/>
<reference evidence="2" key="2">
    <citation type="submission" date="2021-10" db="EMBL/GenBank/DDBJ databases">
        <title>Phylogenomics reveals ancestral predisposition of the termite-cultivated fungus Termitomyces towards a domesticated lifestyle.</title>
        <authorList>
            <person name="Auxier B."/>
            <person name="Grum-Grzhimaylo A."/>
            <person name="Cardenas M.E."/>
            <person name="Lodge J.D."/>
            <person name="Laessoe T."/>
            <person name="Pedersen O."/>
            <person name="Smith M.E."/>
            <person name="Kuyper T.W."/>
            <person name="Franco-Molano E.A."/>
            <person name="Baroni T.J."/>
            <person name="Aanen D.K."/>
        </authorList>
    </citation>
    <scope>NUCLEOTIDE SEQUENCE</scope>
    <source>
        <strain evidence="2">D49</strain>
    </source>
</reference>
<accession>A0A9P7KJ67</accession>
<dbReference type="Proteomes" id="UP000717328">
    <property type="component" value="Unassembled WGS sequence"/>
</dbReference>
<feature type="region of interest" description="Disordered" evidence="1">
    <location>
        <begin position="1"/>
        <end position="100"/>
    </location>
</feature>
<evidence type="ECO:0000313" key="3">
    <source>
        <dbReference type="Proteomes" id="UP000717328"/>
    </source>
</evidence>
<feature type="compositionally biased region" description="Polar residues" evidence="1">
    <location>
        <begin position="219"/>
        <end position="237"/>
    </location>
</feature>
<reference evidence="2" key="1">
    <citation type="submission" date="2021-02" db="EMBL/GenBank/DDBJ databases">
        <authorList>
            <person name="Nieuwenhuis M."/>
            <person name="Van De Peppel L.J.J."/>
        </authorList>
    </citation>
    <scope>NUCLEOTIDE SEQUENCE</scope>
    <source>
        <strain evidence="2">D49</strain>
    </source>
</reference>
<evidence type="ECO:0000256" key="1">
    <source>
        <dbReference type="SAM" id="MobiDB-lite"/>
    </source>
</evidence>
<dbReference type="AlphaFoldDB" id="A0A9P7KJ67"/>